<sequence length="43" mass="4887">MNVAVHRGCFFSFVAQKAPRILIYHLGFPGRFLLSLKSPLQLL</sequence>
<protein>
    <submittedName>
        <fullName evidence="1">Uncharacterized protein</fullName>
    </submittedName>
</protein>
<name>A0ABY1LWE1_9BACL</name>
<comment type="caution">
    <text evidence="1">The sequence shown here is derived from an EMBL/GenBank/DDBJ whole genome shotgun (WGS) entry which is preliminary data.</text>
</comment>
<gene>
    <name evidence="1" type="ORF">SAMN02744124_01753</name>
</gene>
<dbReference type="EMBL" id="FXAE01000013">
    <property type="protein sequence ID" value="SMF18944.1"/>
    <property type="molecule type" value="Genomic_DNA"/>
</dbReference>
<dbReference type="Proteomes" id="UP000192939">
    <property type="component" value="Unassembled WGS sequence"/>
</dbReference>
<evidence type="ECO:0000313" key="1">
    <source>
        <dbReference type="EMBL" id="SMF18944.1"/>
    </source>
</evidence>
<proteinExistence type="predicted"/>
<accession>A0ABY1LWE1</accession>
<organism evidence="1 2">
    <name type="scientific">Paenibacillus barengoltzii J12</name>
    <dbReference type="NCBI Taxonomy" id="935846"/>
    <lineage>
        <taxon>Bacteria</taxon>
        <taxon>Bacillati</taxon>
        <taxon>Bacillota</taxon>
        <taxon>Bacilli</taxon>
        <taxon>Bacillales</taxon>
        <taxon>Paenibacillaceae</taxon>
        <taxon>Paenibacillus</taxon>
    </lineage>
</organism>
<reference evidence="1 2" key="1">
    <citation type="submission" date="2017-04" db="EMBL/GenBank/DDBJ databases">
        <authorList>
            <person name="Varghese N."/>
            <person name="Submissions S."/>
        </authorList>
    </citation>
    <scope>NUCLEOTIDE SEQUENCE [LARGE SCALE GENOMIC DNA]</scope>
    <source>
        <strain evidence="1 2">J12</strain>
    </source>
</reference>
<evidence type="ECO:0000313" key="2">
    <source>
        <dbReference type="Proteomes" id="UP000192939"/>
    </source>
</evidence>
<keyword evidence="2" id="KW-1185">Reference proteome</keyword>